<name>A0A6P7WT66_9AMPH</name>
<dbReference type="CDD" id="cd07765">
    <property type="entry name" value="KRAB_A-box"/>
    <property type="match status" value="1"/>
</dbReference>
<dbReference type="KEGG" id="muo:115460743"/>
<accession>A0A6P7WT66</accession>
<evidence type="ECO:0000313" key="3">
    <source>
        <dbReference type="RefSeq" id="XP_030046357.1"/>
    </source>
</evidence>
<proteinExistence type="predicted"/>
<dbReference type="PROSITE" id="PS50805">
    <property type="entry name" value="KRAB"/>
    <property type="match status" value="1"/>
</dbReference>
<dbReference type="GeneID" id="115460743"/>
<dbReference type="InterPro" id="IPR001909">
    <property type="entry name" value="KRAB"/>
</dbReference>
<dbReference type="RefSeq" id="XP_030046357.1">
    <property type="nucleotide sequence ID" value="XM_030190497.1"/>
</dbReference>
<reference evidence="3" key="1">
    <citation type="submission" date="2025-08" db="UniProtKB">
        <authorList>
            <consortium name="RefSeq"/>
        </authorList>
    </citation>
    <scope>IDENTIFICATION</scope>
</reference>
<evidence type="ECO:0000259" key="1">
    <source>
        <dbReference type="PROSITE" id="PS50805"/>
    </source>
</evidence>
<dbReference type="AlphaFoldDB" id="A0A6P7WT66"/>
<dbReference type="InterPro" id="IPR036051">
    <property type="entry name" value="KRAB_dom_sf"/>
</dbReference>
<organism evidence="2 3">
    <name type="scientific">Microcaecilia unicolor</name>
    <dbReference type="NCBI Taxonomy" id="1415580"/>
    <lineage>
        <taxon>Eukaryota</taxon>
        <taxon>Metazoa</taxon>
        <taxon>Chordata</taxon>
        <taxon>Craniata</taxon>
        <taxon>Vertebrata</taxon>
        <taxon>Euteleostomi</taxon>
        <taxon>Amphibia</taxon>
        <taxon>Gymnophiona</taxon>
        <taxon>Siphonopidae</taxon>
        <taxon>Microcaecilia</taxon>
    </lineage>
</organism>
<feature type="domain" description="KRAB" evidence="1">
    <location>
        <begin position="61"/>
        <end position="95"/>
    </location>
</feature>
<keyword evidence="2" id="KW-1185">Reference proteome</keyword>
<dbReference type="SUPFAM" id="SSF109640">
    <property type="entry name" value="KRAB domain (Kruppel-associated box)"/>
    <property type="match status" value="1"/>
</dbReference>
<gene>
    <name evidence="3" type="primary">LOC115460743</name>
</gene>
<dbReference type="InParanoid" id="A0A6P7WT66"/>
<dbReference type="Pfam" id="PF01352">
    <property type="entry name" value="KRAB"/>
    <property type="match status" value="1"/>
</dbReference>
<dbReference type="Proteomes" id="UP000515156">
    <property type="component" value="Chromosome 1"/>
</dbReference>
<sequence length="95" mass="11018">MFLGWSEGAEFHFPLLFLSQHFIDPPAVQHNPDLSLEWLQGGSWTGGGGVEKGKRMEQMQVTFENVFVSFSQEEWEYLDEEQKELWREVMHIGSG</sequence>
<dbReference type="GO" id="GO:0006355">
    <property type="term" value="P:regulation of DNA-templated transcription"/>
    <property type="evidence" value="ECO:0007669"/>
    <property type="project" value="InterPro"/>
</dbReference>
<evidence type="ECO:0000313" key="2">
    <source>
        <dbReference type="Proteomes" id="UP000515156"/>
    </source>
</evidence>
<dbReference type="OrthoDB" id="9892686at2759"/>
<protein>
    <submittedName>
        <fullName evidence="3">Zinc finger protein 132-like</fullName>
    </submittedName>
</protein>
<dbReference type="Gene3D" id="6.10.140.140">
    <property type="match status" value="1"/>
</dbReference>